<feature type="domain" description="NADH:flavin oxidoreductase/NADH oxidase N-terminal" evidence="4">
    <location>
        <begin position="10"/>
        <end position="340"/>
    </location>
</feature>
<dbReference type="Proteomes" id="UP000011723">
    <property type="component" value="Chromosome"/>
</dbReference>
<evidence type="ECO:0000313" key="5">
    <source>
        <dbReference type="EMBL" id="AGF72026.1"/>
    </source>
</evidence>
<dbReference type="GO" id="GO:0010181">
    <property type="term" value="F:FMN binding"/>
    <property type="evidence" value="ECO:0007669"/>
    <property type="project" value="InterPro"/>
</dbReference>
<proteinExistence type="inferred from homology"/>
<dbReference type="Pfam" id="PF00724">
    <property type="entry name" value="Oxidored_FMN"/>
    <property type="match status" value="1"/>
</dbReference>
<dbReference type="STRING" id="1121362.A605_05100"/>
<evidence type="ECO:0000313" key="6">
    <source>
        <dbReference type="Proteomes" id="UP000011723"/>
    </source>
</evidence>
<dbReference type="InterPro" id="IPR013785">
    <property type="entry name" value="Aldolase_TIM"/>
</dbReference>
<name>M1P5X0_9CORY</name>
<protein>
    <submittedName>
        <fullName evidence="5">NAD(P)H-dependent 2-cyclohexen-1-one reductase</fullName>
    </submittedName>
</protein>
<gene>
    <name evidence="5" type="ORF">A605_05100</name>
</gene>
<accession>M1P5X0</accession>
<dbReference type="eggNOG" id="COG1902">
    <property type="taxonomic scope" value="Bacteria"/>
</dbReference>
<reference evidence="5 6" key="1">
    <citation type="journal article" date="2012" name="Stand. Genomic Sci.">
        <title>Genome sequence of the halotolerant bacterium Corynebacterium halotolerans type strain YIM 70093(T) (= DSM 44683(T)).</title>
        <authorList>
            <person name="Ruckert C."/>
            <person name="Albersmeier A."/>
            <person name="Al-Dilaimi A."/>
            <person name="Niehaus K."/>
            <person name="Szczepanowski R."/>
            <person name="Kalinowski J."/>
        </authorList>
    </citation>
    <scope>NUCLEOTIDE SEQUENCE [LARGE SCALE GENOMIC DNA]</scope>
    <source>
        <strain evidence="5">YIM 70093</strain>
    </source>
</reference>
<dbReference type="GO" id="GO:0005829">
    <property type="term" value="C:cytosol"/>
    <property type="evidence" value="ECO:0007669"/>
    <property type="project" value="TreeGrafter"/>
</dbReference>
<dbReference type="HOGENOM" id="CLU_012153_0_0_11"/>
<dbReference type="CDD" id="cd02933">
    <property type="entry name" value="OYE_like_FMN"/>
    <property type="match status" value="1"/>
</dbReference>
<comment type="similarity">
    <text evidence="2">Belongs to the NADH:flavin oxidoreductase/NADH oxidase family.</text>
</comment>
<organism evidence="5 6">
    <name type="scientific">Corynebacterium halotolerans YIM 70093 = DSM 44683</name>
    <dbReference type="NCBI Taxonomy" id="1121362"/>
    <lineage>
        <taxon>Bacteria</taxon>
        <taxon>Bacillati</taxon>
        <taxon>Actinomycetota</taxon>
        <taxon>Actinomycetes</taxon>
        <taxon>Mycobacteriales</taxon>
        <taxon>Corynebacteriaceae</taxon>
        <taxon>Corynebacterium</taxon>
    </lineage>
</organism>
<dbReference type="GO" id="GO:0016628">
    <property type="term" value="F:oxidoreductase activity, acting on the CH-CH group of donors, NAD or NADP as acceptor"/>
    <property type="evidence" value="ECO:0007669"/>
    <property type="project" value="UniProtKB-ARBA"/>
</dbReference>
<dbReference type="PANTHER" id="PTHR22893:SF91">
    <property type="entry name" value="NADPH DEHYDROGENASE 2-RELATED"/>
    <property type="match status" value="1"/>
</dbReference>
<keyword evidence="6" id="KW-1185">Reference proteome</keyword>
<dbReference type="InterPro" id="IPR045247">
    <property type="entry name" value="Oye-like"/>
</dbReference>
<sequence length="365" mass="39625">MNAHDAAHPLFSPAELGELRLSNRLAMAPLTRIRAQTNGTPNDLMKEYYAQRSSFGLIITEGTWPIQEGRTWGRQPGIETEEHVDAWREITDEVHDRGGRIVMQIMHGGRISHPELSGTGRIVAPSAIASPNPIRISTGKVAAPVPHALTAEEIQEVIEQFVAGARNAMAAGMDGVQVHGANGYLIHEFLAPTTNTRTDAYGGSPENRARFAIEVVTAVAEAIGAENTGLRLSPEHNIQGAVEEDREDVLATYLALAQGLAGLGLAHVEIVHHEPEGELVQRLREELGAPVILNTGFSRFVDREAAEELVDKAGADVVSVGRLALANPDLVKRWREDAPLNEPNQATFYVGEEKGYTDYPALQRS</sequence>
<dbReference type="FunFam" id="3.20.20.70:FF:000059">
    <property type="entry name" value="N-ethylmaleimide reductase, FMN-linked"/>
    <property type="match status" value="1"/>
</dbReference>
<evidence type="ECO:0000256" key="3">
    <source>
        <dbReference type="ARBA" id="ARBA00023002"/>
    </source>
</evidence>
<dbReference type="OrthoDB" id="3169239at2"/>
<dbReference type="Gene3D" id="3.20.20.70">
    <property type="entry name" value="Aldolase class I"/>
    <property type="match status" value="1"/>
</dbReference>
<dbReference type="RefSeq" id="WP_015400445.1">
    <property type="nucleotide sequence ID" value="NC_020302.1"/>
</dbReference>
<evidence type="ECO:0000256" key="1">
    <source>
        <dbReference type="ARBA" id="ARBA00001917"/>
    </source>
</evidence>
<dbReference type="PANTHER" id="PTHR22893">
    <property type="entry name" value="NADH OXIDOREDUCTASE-RELATED"/>
    <property type="match status" value="1"/>
</dbReference>
<evidence type="ECO:0000256" key="2">
    <source>
        <dbReference type="ARBA" id="ARBA00005979"/>
    </source>
</evidence>
<dbReference type="SUPFAM" id="SSF51395">
    <property type="entry name" value="FMN-linked oxidoreductases"/>
    <property type="match status" value="1"/>
</dbReference>
<keyword evidence="3" id="KW-0560">Oxidoreductase</keyword>
<dbReference type="KEGG" id="chn:A605_05100"/>
<dbReference type="PATRIC" id="fig|1121362.3.peg.1025"/>
<dbReference type="InterPro" id="IPR001155">
    <property type="entry name" value="OxRdtase_FMN_N"/>
</dbReference>
<comment type="cofactor">
    <cofactor evidence="1">
        <name>FMN</name>
        <dbReference type="ChEBI" id="CHEBI:58210"/>
    </cofactor>
</comment>
<dbReference type="EMBL" id="CP003697">
    <property type="protein sequence ID" value="AGF72026.1"/>
    <property type="molecule type" value="Genomic_DNA"/>
</dbReference>
<evidence type="ECO:0000259" key="4">
    <source>
        <dbReference type="Pfam" id="PF00724"/>
    </source>
</evidence>
<dbReference type="AlphaFoldDB" id="M1P5X0"/>